<reference evidence="18" key="1">
    <citation type="submission" date="2016-10" db="EMBL/GenBank/DDBJ databases">
        <authorList>
            <person name="Varghese N."/>
            <person name="Submissions S."/>
        </authorList>
    </citation>
    <scope>NUCLEOTIDE SEQUENCE [LARGE SCALE GENOMIC DNA]</scope>
    <source>
        <strain evidence="18">DSM 24499</strain>
    </source>
</reference>
<feature type="domain" description="Penicillin-binding protein dimerisation" evidence="16">
    <location>
        <begin position="46"/>
        <end position="208"/>
    </location>
</feature>
<keyword evidence="10" id="KW-0573">Peptidoglycan synthesis</keyword>
<dbReference type="Gene3D" id="3.40.710.10">
    <property type="entry name" value="DD-peptidase/beta-lactamase superfamily"/>
    <property type="match status" value="1"/>
</dbReference>
<proteinExistence type="predicted"/>
<dbReference type="GO" id="GO:0008360">
    <property type="term" value="P:regulation of cell shape"/>
    <property type="evidence" value="ECO:0007669"/>
    <property type="project" value="UniProtKB-KW"/>
</dbReference>
<dbReference type="GO" id="GO:0006508">
    <property type="term" value="P:proteolysis"/>
    <property type="evidence" value="ECO:0007669"/>
    <property type="project" value="UniProtKB-KW"/>
</dbReference>
<keyword evidence="3" id="KW-1003">Cell membrane</keyword>
<evidence type="ECO:0000313" key="18">
    <source>
        <dbReference type="Proteomes" id="UP000199438"/>
    </source>
</evidence>
<dbReference type="GO" id="GO:0009252">
    <property type="term" value="P:peptidoglycan biosynthetic process"/>
    <property type="evidence" value="ECO:0007669"/>
    <property type="project" value="UniProtKB-KW"/>
</dbReference>
<dbReference type="GO" id="GO:0005886">
    <property type="term" value="C:plasma membrane"/>
    <property type="evidence" value="ECO:0007669"/>
    <property type="project" value="UniProtKB-SubCell"/>
</dbReference>
<evidence type="ECO:0000256" key="13">
    <source>
        <dbReference type="ARBA" id="ARBA00023316"/>
    </source>
</evidence>
<comment type="subcellular location">
    <subcellularLocation>
        <location evidence="2">Cell membrane</location>
    </subcellularLocation>
    <subcellularLocation>
        <location evidence="1">Membrane</location>
        <topology evidence="1">Single-pass membrane protein</topology>
    </subcellularLocation>
</comment>
<gene>
    <name evidence="17" type="ORF">SAMN04487907_10132</name>
</gene>
<keyword evidence="11 14" id="KW-1133">Transmembrane helix</keyword>
<keyword evidence="18" id="KW-1185">Reference proteome</keyword>
<evidence type="ECO:0000256" key="10">
    <source>
        <dbReference type="ARBA" id="ARBA00022984"/>
    </source>
</evidence>
<dbReference type="OrthoDB" id="9766847at2"/>
<dbReference type="NCBIfam" id="TIGR03423">
    <property type="entry name" value="pbp2_mrdA"/>
    <property type="match status" value="1"/>
</dbReference>
<keyword evidence="6" id="KW-0645">Protease</keyword>
<evidence type="ECO:0000256" key="9">
    <source>
        <dbReference type="ARBA" id="ARBA00022960"/>
    </source>
</evidence>
<dbReference type="InterPro" id="IPR036138">
    <property type="entry name" value="PBP_dimer_sf"/>
</dbReference>
<evidence type="ECO:0000259" key="16">
    <source>
        <dbReference type="Pfam" id="PF03717"/>
    </source>
</evidence>
<name>A0A1I1D0D2_9FLAO</name>
<dbReference type="Gene3D" id="3.30.1390.30">
    <property type="entry name" value="Penicillin-binding protein 2a, domain 3"/>
    <property type="match status" value="1"/>
</dbReference>
<evidence type="ECO:0000256" key="1">
    <source>
        <dbReference type="ARBA" id="ARBA00004167"/>
    </source>
</evidence>
<dbReference type="InterPro" id="IPR001460">
    <property type="entry name" value="PCN-bd_Tpept"/>
</dbReference>
<protein>
    <submittedName>
        <fullName evidence="17">Penicillin-binding protein 2</fullName>
    </submittedName>
</protein>
<evidence type="ECO:0000259" key="15">
    <source>
        <dbReference type="Pfam" id="PF00905"/>
    </source>
</evidence>
<dbReference type="InterPro" id="IPR012338">
    <property type="entry name" value="Beta-lactam/transpept-like"/>
</dbReference>
<keyword evidence="13" id="KW-0961">Cell wall biogenesis/degradation</keyword>
<keyword evidence="7 14" id="KW-0812">Transmembrane</keyword>
<dbReference type="GO" id="GO:0071555">
    <property type="term" value="P:cell wall organization"/>
    <property type="evidence" value="ECO:0007669"/>
    <property type="project" value="UniProtKB-KW"/>
</dbReference>
<dbReference type="EMBL" id="FOKV01000001">
    <property type="protein sequence ID" value="SFB68375.1"/>
    <property type="molecule type" value="Genomic_DNA"/>
</dbReference>
<dbReference type="Proteomes" id="UP000199438">
    <property type="component" value="Unassembled WGS sequence"/>
</dbReference>
<dbReference type="InterPro" id="IPR050515">
    <property type="entry name" value="Beta-lactam/transpept"/>
</dbReference>
<evidence type="ECO:0000256" key="5">
    <source>
        <dbReference type="ARBA" id="ARBA00022645"/>
    </source>
</evidence>
<dbReference type="SUPFAM" id="SSF56601">
    <property type="entry name" value="beta-lactamase/transpeptidase-like"/>
    <property type="match status" value="1"/>
</dbReference>
<keyword evidence="5" id="KW-0121">Carboxypeptidase</keyword>
<dbReference type="GO" id="GO:0009002">
    <property type="term" value="F:serine-type D-Ala-D-Ala carboxypeptidase activity"/>
    <property type="evidence" value="ECO:0007669"/>
    <property type="project" value="InterPro"/>
</dbReference>
<evidence type="ECO:0000256" key="2">
    <source>
        <dbReference type="ARBA" id="ARBA00004236"/>
    </source>
</evidence>
<evidence type="ECO:0000256" key="6">
    <source>
        <dbReference type="ARBA" id="ARBA00022670"/>
    </source>
</evidence>
<accession>A0A1I1D0D2</accession>
<evidence type="ECO:0000256" key="12">
    <source>
        <dbReference type="ARBA" id="ARBA00023136"/>
    </source>
</evidence>
<keyword evidence="12 14" id="KW-0472">Membrane</keyword>
<dbReference type="Gene3D" id="3.90.1310.10">
    <property type="entry name" value="Penicillin-binding protein 2a (Domain 2)"/>
    <property type="match status" value="1"/>
</dbReference>
<dbReference type="STRING" id="1334022.SAMN04487907_10132"/>
<evidence type="ECO:0000313" key="17">
    <source>
        <dbReference type="EMBL" id="SFB68375.1"/>
    </source>
</evidence>
<evidence type="ECO:0000256" key="14">
    <source>
        <dbReference type="SAM" id="Phobius"/>
    </source>
</evidence>
<keyword evidence="9" id="KW-0133">Cell shape</keyword>
<dbReference type="PANTHER" id="PTHR30627">
    <property type="entry name" value="PEPTIDOGLYCAN D,D-TRANSPEPTIDASE"/>
    <property type="match status" value="1"/>
</dbReference>
<dbReference type="PANTHER" id="PTHR30627:SF2">
    <property type="entry name" value="PEPTIDOGLYCAN D,D-TRANSPEPTIDASE MRDA"/>
    <property type="match status" value="1"/>
</dbReference>
<feature type="transmembrane region" description="Helical" evidence="14">
    <location>
        <begin position="5"/>
        <end position="24"/>
    </location>
</feature>
<dbReference type="GO" id="GO:0071972">
    <property type="term" value="F:peptidoglycan L,D-transpeptidase activity"/>
    <property type="evidence" value="ECO:0007669"/>
    <property type="project" value="TreeGrafter"/>
</dbReference>
<sequence>MRRILLYVIILTTGFIFLGRLFYLQVVDDSFAVRSNDNAVKVVYDYPQRGYIYDRDGELMVSNQPSYDVMVIPRNLKPFDTTELCAIVSLERKELERRLDKAKIYSPFLPSVIVPQLTKSEYAFLQEKMRNYEGFYIQKRSLRDYHVDHSANVLGFIAEVAPATIKKNPYYSSGDLIGRKGVESVYEDTLRGVKGVKYIQKDKLNRDIGPYKDGIYDTLPERGKDITISVDSDLQAYGEYLMTNKRGGIIAIEPSSGEILSMITAPTYDPADLVGRKRSPNFSKMWLDSTARPLYDRSILAQYPPGSPFKTMNALIALQEGVVDTDDTFSCHHGYSYGRGRKMGCHAHSSPVNMNQGIAQSCNSYFAQVYRKIIEKYPTPQEGMDAWNKHVRSFGLGDYLGNDLSTGRPGKIPTSEYYNQIYDYPTYKWYATATLSNAIGQGEVLLTPIQLANMTATIANKGWYYTPHMIKKIDGKPIKDERFTKKHQTTIDPENFEPVIQGMHDVYNNGTARSLQIDGIEIAGKTGTAENFVRVNGKRMQLTDHSIFVAFAPVDDPKIAIAVFVENGYWGGRYGGKIASLMIEKYIKGKITRQDLEDYVMDPKNSLEDEYEKPYSGEPFLINDGKKNGWL</sequence>
<keyword evidence="8" id="KW-0378">Hydrolase</keyword>
<evidence type="ECO:0000256" key="7">
    <source>
        <dbReference type="ARBA" id="ARBA00022692"/>
    </source>
</evidence>
<dbReference type="InterPro" id="IPR017790">
    <property type="entry name" value="Penicillin-binding_protein_2"/>
</dbReference>
<evidence type="ECO:0000256" key="8">
    <source>
        <dbReference type="ARBA" id="ARBA00022801"/>
    </source>
</evidence>
<dbReference type="GO" id="GO:0008658">
    <property type="term" value="F:penicillin binding"/>
    <property type="evidence" value="ECO:0007669"/>
    <property type="project" value="InterPro"/>
</dbReference>
<dbReference type="SUPFAM" id="SSF56519">
    <property type="entry name" value="Penicillin binding protein dimerisation domain"/>
    <property type="match status" value="1"/>
</dbReference>
<dbReference type="AlphaFoldDB" id="A0A1I1D0D2"/>
<keyword evidence="4" id="KW-0997">Cell inner membrane</keyword>
<evidence type="ECO:0000256" key="3">
    <source>
        <dbReference type="ARBA" id="ARBA00022475"/>
    </source>
</evidence>
<organism evidence="17 18">
    <name type="scientific">Zunongwangia mangrovi</name>
    <dbReference type="NCBI Taxonomy" id="1334022"/>
    <lineage>
        <taxon>Bacteria</taxon>
        <taxon>Pseudomonadati</taxon>
        <taxon>Bacteroidota</taxon>
        <taxon>Flavobacteriia</taxon>
        <taxon>Flavobacteriales</taxon>
        <taxon>Flavobacteriaceae</taxon>
        <taxon>Zunongwangia</taxon>
    </lineage>
</organism>
<dbReference type="Pfam" id="PF03717">
    <property type="entry name" value="PBP_dimer"/>
    <property type="match status" value="1"/>
</dbReference>
<dbReference type="Pfam" id="PF00905">
    <property type="entry name" value="Transpeptidase"/>
    <property type="match status" value="1"/>
</dbReference>
<dbReference type="InterPro" id="IPR005311">
    <property type="entry name" value="PBP_dimer"/>
</dbReference>
<feature type="domain" description="Penicillin-binding protein transpeptidase" evidence="15">
    <location>
        <begin position="247"/>
        <end position="579"/>
    </location>
</feature>
<evidence type="ECO:0000256" key="11">
    <source>
        <dbReference type="ARBA" id="ARBA00022989"/>
    </source>
</evidence>
<dbReference type="RefSeq" id="WP_092539390.1">
    <property type="nucleotide sequence ID" value="NZ_FOKV01000001.1"/>
</dbReference>
<evidence type="ECO:0000256" key="4">
    <source>
        <dbReference type="ARBA" id="ARBA00022519"/>
    </source>
</evidence>